<dbReference type="Proteomes" id="UP000761574">
    <property type="component" value="Unassembled WGS sequence"/>
</dbReference>
<name>A0ABQ4P290_9GAMM</name>
<accession>A0ABQ4P290</accession>
<comment type="caution">
    <text evidence="1">The sequence shown here is derived from an EMBL/GenBank/DDBJ whole genome shotgun (WGS) entry which is preliminary data.</text>
</comment>
<dbReference type="Gene3D" id="3.40.50.2000">
    <property type="entry name" value="Glycogen Phosphorylase B"/>
    <property type="match status" value="1"/>
</dbReference>
<protein>
    <submittedName>
        <fullName evidence="1">Uncharacterized protein</fullName>
    </submittedName>
</protein>
<dbReference type="EMBL" id="BPFB01000001">
    <property type="protein sequence ID" value="GIU41611.1"/>
    <property type="molecule type" value="Genomic_DNA"/>
</dbReference>
<proteinExistence type="predicted"/>
<evidence type="ECO:0000313" key="2">
    <source>
        <dbReference type="Proteomes" id="UP000761574"/>
    </source>
</evidence>
<organism evidence="1 2">
    <name type="scientific">Shewanella algidipiscicola</name>
    <dbReference type="NCBI Taxonomy" id="614070"/>
    <lineage>
        <taxon>Bacteria</taxon>
        <taxon>Pseudomonadati</taxon>
        <taxon>Pseudomonadota</taxon>
        <taxon>Gammaproteobacteria</taxon>
        <taxon>Alteromonadales</taxon>
        <taxon>Shewanellaceae</taxon>
        <taxon>Shewanella</taxon>
    </lineage>
</organism>
<gene>
    <name evidence="1" type="ORF">TUM4630_00630</name>
</gene>
<keyword evidence="2" id="KW-1185">Reference proteome</keyword>
<evidence type="ECO:0000313" key="1">
    <source>
        <dbReference type="EMBL" id="GIU41611.1"/>
    </source>
</evidence>
<dbReference type="SUPFAM" id="SSF53756">
    <property type="entry name" value="UDP-Glycosyltransferase/glycogen phosphorylase"/>
    <property type="match status" value="1"/>
</dbReference>
<sequence length="337" mass="37128">MRSKIVADEVCKRWPNARVEFVLNSHAPYAQSCPYRAHLVDDTPTKHITAVNQLITQFKPDVVIFDASGRKAQLKHANLHGAKVVFISQHRRKRARGMRIERALVTDSHWVVQPEFVIGDINWLDKLKLNLIKREQPIFTGSIFANPTQAEQAALQQLYQVNPKQYLLYSAGSGGHKLKGVLAADLFAQAAQAVFKQTGVPSLMVFGPNYPKALPEFEGVTAIKQLNTDDFINLLDGAKAAVLSGGDTLLQAIALNVPTLAVAVSKDQPSRIKQCTAKHLALGCDPEVGAMSEQVMRLLQEDTAKQLTLQMQQVAEAKGLDICMAEISRLLGYPLCK</sequence>
<reference evidence="1 2" key="1">
    <citation type="submission" date="2021-05" db="EMBL/GenBank/DDBJ databases">
        <title>Molecular characterization for Shewanella algae harboring chromosomal blaOXA-55-like strains isolated from clinical and environment sample.</title>
        <authorList>
            <person name="Ohama Y."/>
            <person name="Aoki K."/>
            <person name="Harada S."/>
            <person name="Moriya K."/>
            <person name="Ishii Y."/>
            <person name="Tateda K."/>
        </authorList>
    </citation>
    <scope>NUCLEOTIDE SEQUENCE [LARGE SCALE GENOMIC DNA]</scope>
    <source>
        <strain evidence="1 2">LMG 23746</strain>
    </source>
</reference>